<dbReference type="GO" id="GO:0005737">
    <property type="term" value="C:cytoplasm"/>
    <property type="evidence" value="ECO:0007669"/>
    <property type="project" value="UniProtKB-SubCell"/>
</dbReference>
<evidence type="ECO:0000256" key="4">
    <source>
        <dbReference type="ARBA" id="ARBA00022598"/>
    </source>
</evidence>
<evidence type="ECO:0000256" key="6">
    <source>
        <dbReference type="ARBA" id="ARBA00022741"/>
    </source>
</evidence>
<gene>
    <name evidence="12" type="primary">murD2</name>
    <name evidence="16" type="ORF">F0415_04630</name>
</gene>
<comment type="function">
    <text evidence="12">Cell wall formation. Catalyzes the addition of L-glutamate to the nucleotide precursor UDP-N-acetylmuramoyl-L-alanine.</text>
</comment>
<dbReference type="HAMAP" id="MF_00639">
    <property type="entry name" value="MurD"/>
    <property type="match status" value="1"/>
</dbReference>
<evidence type="ECO:0000256" key="5">
    <source>
        <dbReference type="ARBA" id="ARBA00022618"/>
    </source>
</evidence>
<dbReference type="GO" id="GO:0071555">
    <property type="term" value="P:cell wall organization"/>
    <property type="evidence" value="ECO:0007669"/>
    <property type="project" value="UniProtKB-KW"/>
</dbReference>
<dbReference type="InterPro" id="IPR005762">
    <property type="entry name" value="MurD"/>
</dbReference>
<dbReference type="GO" id="GO:0008360">
    <property type="term" value="P:regulation of cell shape"/>
    <property type="evidence" value="ECO:0007669"/>
    <property type="project" value="UniProtKB-KW"/>
</dbReference>
<keyword evidence="3 12" id="KW-0963">Cytoplasm</keyword>
<dbReference type="GO" id="GO:0009252">
    <property type="term" value="P:peptidoglycan biosynthetic process"/>
    <property type="evidence" value="ECO:0007669"/>
    <property type="project" value="UniProtKB-UniRule"/>
</dbReference>
<reference evidence="16 17" key="2">
    <citation type="submission" date="2019-09" db="EMBL/GenBank/DDBJ databases">
        <authorList>
            <person name="Mazur A."/>
        </authorList>
    </citation>
    <scope>NUCLEOTIDE SEQUENCE [LARGE SCALE GENOMIC DNA]</scope>
    <source>
        <strain evidence="16 17">3729k</strain>
    </source>
</reference>
<evidence type="ECO:0000313" key="17">
    <source>
        <dbReference type="Proteomes" id="UP000322165"/>
    </source>
</evidence>
<evidence type="ECO:0000256" key="12">
    <source>
        <dbReference type="HAMAP-Rule" id="MF_02208"/>
    </source>
</evidence>
<dbReference type="GO" id="GO:0004326">
    <property type="term" value="F:tetrahydrofolylpolyglutamate synthase activity"/>
    <property type="evidence" value="ECO:0007669"/>
    <property type="project" value="InterPro"/>
</dbReference>
<evidence type="ECO:0000256" key="3">
    <source>
        <dbReference type="ARBA" id="ARBA00022490"/>
    </source>
</evidence>
<comment type="function">
    <text evidence="13">Cell wall formation. Catalyzes the addition of glutamate to the nucleotide precursor UDP-N-acetylmuramoyl-L-alanine (UMA).</text>
</comment>
<keyword evidence="6 12" id="KW-0547">Nucleotide-binding</keyword>
<dbReference type="GO" id="GO:0005524">
    <property type="term" value="F:ATP binding"/>
    <property type="evidence" value="ECO:0007669"/>
    <property type="project" value="UniProtKB-UniRule"/>
</dbReference>
<name>A0A5B2ZDC2_9GAMM</name>
<evidence type="ECO:0000256" key="10">
    <source>
        <dbReference type="ARBA" id="ARBA00023306"/>
    </source>
</evidence>
<dbReference type="Gene3D" id="3.90.190.20">
    <property type="entry name" value="Mur ligase, C-terminal domain"/>
    <property type="match status" value="1"/>
</dbReference>
<evidence type="ECO:0000256" key="1">
    <source>
        <dbReference type="ARBA" id="ARBA00004496"/>
    </source>
</evidence>
<dbReference type="PANTHER" id="PTHR43692">
    <property type="entry name" value="UDP-N-ACETYLMURAMOYLALANINE--D-GLUTAMATE LIGASE"/>
    <property type="match status" value="1"/>
</dbReference>
<dbReference type="InterPro" id="IPR013221">
    <property type="entry name" value="Mur_ligase_cen"/>
</dbReference>
<dbReference type="InterPro" id="IPR018109">
    <property type="entry name" value="Folylpolyglutamate_synth_CS"/>
</dbReference>
<dbReference type="AlphaFoldDB" id="A0A5B2ZDC2"/>
<proteinExistence type="inferred from homology"/>
<keyword evidence="11 12" id="KW-0961">Cell wall biogenesis/degradation</keyword>
<dbReference type="Gene3D" id="3.40.50.720">
    <property type="entry name" value="NAD(P)-binding Rossmann-like Domain"/>
    <property type="match status" value="1"/>
</dbReference>
<evidence type="ECO:0000256" key="11">
    <source>
        <dbReference type="ARBA" id="ARBA00023316"/>
    </source>
</evidence>
<evidence type="ECO:0000256" key="8">
    <source>
        <dbReference type="ARBA" id="ARBA00022960"/>
    </source>
</evidence>
<comment type="catalytic activity">
    <reaction evidence="13">
        <text>UDP-N-acetyl-alpha-D-muramoyl-L-alanine + D-glutamate + ATP = UDP-N-acetyl-alpha-D-muramoyl-L-alanyl-D-glutamate + ADP + phosphate + H(+)</text>
        <dbReference type="Rhea" id="RHEA:16429"/>
        <dbReference type="ChEBI" id="CHEBI:15378"/>
        <dbReference type="ChEBI" id="CHEBI:29986"/>
        <dbReference type="ChEBI" id="CHEBI:30616"/>
        <dbReference type="ChEBI" id="CHEBI:43474"/>
        <dbReference type="ChEBI" id="CHEBI:83898"/>
        <dbReference type="ChEBI" id="CHEBI:83900"/>
        <dbReference type="ChEBI" id="CHEBI:456216"/>
        <dbReference type="EC" id="6.3.2.9"/>
    </reaction>
</comment>
<keyword evidence="10 12" id="KW-0131">Cell cycle</keyword>
<evidence type="ECO:0000256" key="2">
    <source>
        <dbReference type="ARBA" id="ARBA00004752"/>
    </source>
</evidence>
<evidence type="ECO:0000256" key="9">
    <source>
        <dbReference type="ARBA" id="ARBA00022984"/>
    </source>
</evidence>
<keyword evidence="8 12" id="KW-0133">Cell shape</keyword>
<evidence type="ECO:0000259" key="14">
    <source>
        <dbReference type="Pfam" id="PF02875"/>
    </source>
</evidence>
<dbReference type="SUPFAM" id="SSF51984">
    <property type="entry name" value="MurCD N-terminal domain"/>
    <property type="match status" value="1"/>
</dbReference>
<dbReference type="Pfam" id="PF02875">
    <property type="entry name" value="Mur_ligase_C"/>
    <property type="match status" value="1"/>
</dbReference>
<comment type="pathway">
    <text evidence="2 12 13">Cell wall biogenesis; peptidoglycan biosynthesis.</text>
</comment>
<dbReference type="InterPro" id="IPR036565">
    <property type="entry name" value="Mur-like_cat_sf"/>
</dbReference>
<dbReference type="GO" id="GO:0051301">
    <property type="term" value="P:cell division"/>
    <property type="evidence" value="ECO:0007669"/>
    <property type="project" value="UniProtKB-KW"/>
</dbReference>
<dbReference type="PANTHER" id="PTHR43692:SF1">
    <property type="entry name" value="UDP-N-ACETYLMURAMOYLALANINE--D-GLUTAMATE LIGASE"/>
    <property type="match status" value="1"/>
</dbReference>
<comment type="subcellular location">
    <subcellularLocation>
        <location evidence="1 12 13">Cytoplasm</location>
    </subcellularLocation>
</comment>
<organism evidence="16 17">
    <name type="scientific">Arenimonas fontis</name>
    <dbReference type="NCBI Taxonomy" id="2608255"/>
    <lineage>
        <taxon>Bacteria</taxon>
        <taxon>Pseudomonadati</taxon>
        <taxon>Pseudomonadota</taxon>
        <taxon>Gammaproteobacteria</taxon>
        <taxon>Lysobacterales</taxon>
        <taxon>Lysobacteraceae</taxon>
        <taxon>Arenimonas</taxon>
    </lineage>
</organism>
<feature type="domain" description="Mur ligase central" evidence="15">
    <location>
        <begin position="115"/>
        <end position="282"/>
    </location>
</feature>
<evidence type="ECO:0000256" key="7">
    <source>
        <dbReference type="ARBA" id="ARBA00022840"/>
    </source>
</evidence>
<dbReference type="HAMAP" id="MF_02208">
    <property type="entry name" value="MurD2_subfam"/>
    <property type="match status" value="1"/>
</dbReference>
<reference evidence="16 17" key="1">
    <citation type="submission" date="2019-09" db="EMBL/GenBank/DDBJ databases">
        <title>Arenimonas chukotkensis sp. nov., a bacterium isolated from Chukotka hot spring, Arctic region, Russia.</title>
        <authorList>
            <person name="Zayulina K.S."/>
            <person name="Prokofeva M.I."/>
            <person name="Elcheninov A.G."/>
            <person name="Novikov A."/>
            <person name="Kochetkova T.V."/>
            <person name="Kublanov I.V."/>
        </authorList>
    </citation>
    <scope>NUCLEOTIDE SEQUENCE [LARGE SCALE GENOMIC DNA]</scope>
    <source>
        <strain evidence="16 17">3729k</strain>
    </source>
</reference>
<dbReference type="EMBL" id="VUOD01000003">
    <property type="protein sequence ID" value="KAA2285210.1"/>
    <property type="molecule type" value="Genomic_DNA"/>
</dbReference>
<dbReference type="EC" id="6.3.2.53" evidence="12"/>
<feature type="binding site" evidence="12">
    <location>
        <begin position="117"/>
        <end position="123"/>
    </location>
    <ligand>
        <name>ATP</name>
        <dbReference type="ChEBI" id="CHEBI:30616"/>
    </ligand>
</feature>
<keyword evidence="7 12" id="KW-0067">ATP-binding</keyword>
<dbReference type="SUPFAM" id="SSF53623">
    <property type="entry name" value="MurD-like peptide ligases, catalytic domain"/>
    <property type="match status" value="1"/>
</dbReference>
<dbReference type="RefSeq" id="WP_149860033.1">
    <property type="nucleotide sequence ID" value="NZ_VUOD01000003.1"/>
</dbReference>
<protein>
    <recommendedName>
        <fullName evidence="12">UDP-N-acetylmuramoyl-L-alanine--L-glutamate ligase</fullName>
        <ecNumber evidence="12">6.3.2.53</ecNumber>
    </recommendedName>
    <alternativeName>
        <fullName evidence="12">UDP-N-acetylmuramoyl-L-alanyl-L-glutamate synthetase</fullName>
        <shortName evidence="12">UDP-MurNAc-L-Ala-L-Glu synthetase</shortName>
    </alternativeName>
</protein>
<comment type="similarity">
    <text evidence="12">Belongs to the MurCDEF family. MurD2 subfamily.</text>
</comment>
<feature type="domain" description="Mur ligase C-terminal" evidence="14">
    <location>
        <begin position="304"/>
        <end position="421"/>
    </location>
</feature>
<keyword evidence="9 12" id="KW-0573">Peptidoglycan synthesis</keyword>
<accession>A0A5B2ZDC2</accession>
<dbReference type="PROSITE" id="PS01011">
    <property type="entry name" value="FOLYLPOLYGLU_SYNT_1"/>
    <property type="match status" value="1"/>
</dbReference>
<dbReference type="GO" id="GO:0008764">
    <property type="term" value="F:UDP-N-acetylmuramoylalanine-D-glutamate ligase activity"/>
    <property type="evidence" value="ECO:0007669"/>
    <property type="project" value="UniProtKB-EC"/>
</dbReference>
<dbReference type="Proteomes" id="UP000322165">
    <property type="component" value="Unassembled WGS sequence"/>
</dbReference>
<dbReference type="InterPro" id="IPR043687">
    <property type="entry name" value="MurD2"/>
</dbReference>
<dbReference type="Gene3D" id="3.40.1190.10">
    <property type="entry name" value="Mur-like, catalytic domain"/>
    <property type="match status" value="1"/>
</dbReference>
<dbReference type="UniPathway" id="UPA00219"/>
<evidence type="ECO:0000256" key="13">
    <source>
        <dbReference type="RuleBase" id="RU003664"/>
    </source>
</evidence>
<keyword evidence="17" id="KW-1185">Reference proteome</keyword>
<keyword evidence="5 12" id="KW-0132">Cell division</keyword>
<evidence type="ECO:0000259" key="15">
    <source>
        <dbReference type="Pfam" id="PF08245"/>
    </source>
</evidence>
<keyword evidence="4 12" id="KW-0436">Ligase</keyword>
<comment type="catalytic activity">
    <reaction evidence="12">
        <text>UDP-N-acetyl-alpha-D-muramoyl-L-alanine + L-glutamate + ATP = UDP-N-acetyl-alpha-D-muramoyl-L-alanyl-L-glutamate + ADP + phosphate + H(+)</text>
        <dbReference type="Rhea" id="RHEA:58816"/>
        <dbReference type="ChEBI" id="CHEBI:15378"/>
        <dbReference type="ChEBI" id="CHEBI:29985"/>
        <dbReference type="ChEBI" id="CHEBI:30616"/>
        <dbReference type="ChEBI" id="CHEBI:43474"/>
        <dbReference type="ChEBI" id="CHEBI:83898"/>
        <dbReference type="ChEBI" id="CHEBI:142725"/>
        <dbReference type="ChEBI" id="CHEBI:456216"/>
        <dbReference type="EC" id="6.3.2.53"/>
    </reaction>
</comment>
<dbReference type="NCBIfam" id="TIGR01087">
    <property type="entry name" value="murD"/>
    <property type="match status" value="1"/>
</dbReference>
<dbReference type="InterPro" id="IPR036615">
    <property type="entry name" value="Mur_ligase_C_dom_sf"/>
</dbReference>
<dbReference type="InterPro" id="IPR004101">
    <property type="entry name" value="Mur_ligase_C"/>
</dbReference>
<dbReference type="SUPFAM" id="SSF53244">
    <property type="entry name" value="MurD-like peptide ligases, peptide-binding domain"/>
    <property type="match status" value="1"/>
</dbReference>
<comment type="caution">
    <text evidence="16">The sequence shown here is derived from an EMBL/GenBank/DDBJ whole genome shotgun (WGS) entry which is preliminary data.</text>
</comment>
<sequence length="459" mass="49015">MRISELEGKRVAIWGYGREGRAALAALRWRLPGQPVTVFCSAEEARALGEMQDPALDVRTEVSAAALAEHEVVIKSPGISPYTSPAVDAALEGVRYVGGTGLWFAEPRSGQRICVTGTKGKSTTTALIAHLLRSAGHRTALAGNIGLPLLELLDVQPPPDYWAIELSSYQTGEAADVDVAVVLNLHPEHLDWHGTEARYLRDKLALLGNGRPRHAVLNAGDARVADATVPDTTRVHWFNHGDGWHLRESVIHRGERAVLDTRGLPLPGRHNRLNLCAALAAVEAAGLDAVALAPAAAAFRPLPHRLQSLGLRNGIEAVNDSISTTPQAAIAALDCFRGRPVAILVGGYDRGLDWGVFVERIAAEPVTAVITMGQNGPRVHEKLKPVAAAEGFVLAEATEMEEAVRLGLRALGSEGVLLLSPGAPSFPRYRDYVERGRHFARAAGYDPEQISAIPGLGVA</sequence>
<evidence type="ECO:0000313" key="16">
    <source>
        <dbReference type="EMBL" id="KAA2285210.1"/>
    </source>
</evidence>
<dbReference type="Pfam" id="PF08245">
    <property type="entry name" value="Mur_ligase_M"/>
    <property type="match status" value="1"/>
</dbReference>